<feature type="transmembrane region" description="Helical" evidence="7">
    <location>
        <begin position="55"/>
        <end position="75"/>
    </location>
</feature>
<protein>
    <submittedName>
        <fullName evidence="8">FUSC family protein</fullName>
    </submittedName>
</protein>
<dbReference type="KEGG" id="dwd:DSCW_56260"/>
<dbReference type="Pfam" id="PF04632">
    <property type="entry name" value="FUSC"/>
    <property type="match status" value="1"/>
</dbReference>
<reference evidence="8 9" key="1">
    <citation type="submission" date="2019-11" db="EMBL/GenBank/DDBJ databases">
        <title>Comparative genomics of hydrocarbon-degrading Desulfosarcina strains.</title>
        <authorList>
            <person name="Watanabe M."/>
            <person name="Kojima H."/>
            <person name="Fukui M."/>
        </authorList>
    </citation>
    <scope>NUCLEOTIDE SEQUENCE [LARGE SCALE GENOMIC DNA]</scope>
    <source>
        <strain evidence="8 9">PP31</strain>
    </source>
</reference>
<evidence type="ECO:0000256" key="4">
    <source>
        <dbReference type="ARBA" id="ARBA00022692"/>
    </source>
</evidence>
<evidence type="ECO:0000256" key="6">
    <source>
        <dbReference type="ARBA" id="ARBA00023136"/>
    </source>
</evidence>
<comment type="subcellular location">
    <subcellularLocation>
        <location evidence="1">Cell membrane</location>
        <topology evidence="1">Multi-pass membrane protein</topology>
    </subcellularLocation>
</comment>
<evidence type="ECO:0000256" key="7">
    <source>
        <dbReference type="SAM" id="Phobius"/>
    </source>
</evidence>
<feature type="transmembrane region" description="Helical" evidence="7">
    <location>
        <begin position="132"/>
        <end position="150"/>
    </location>
</feature>
<dbReference type="GO" id="GO:0022857">
    <property type="term" value="F:transmembrane transporter activity"/>
    <property type="evidence" value="ECO:0007669"/>
    <property type="project" value="InterPro"/>
</dbReference>
<dbReference type="GO" id="GO:0005886">
    <property type="term" value="C:plasma membrane"/>
    <property type="evidence" value="ECO:0007669"/>
    <property type="project" value="UniProtKB-SubCell"/>
</dbReference>
<evidence type="ECO:0000256" key="1">
    <source>
        <dbReference type="ARBA" id="ARBA00004651"/>
    </source>
</evidence>
<keyword evidence="9" id="KW-1185">Reference proteome</keyword>
<feature type="transmembrane region" description="Helical" evidence="7">
    <location>
        <begin position="81"/>
        <end position="100"/>
    </location>
</feature>
<evidence type="ECO:0000313" key="9">
    <source>
        <dbReference type="Proteomes" id="UP000427769"/>
    </source>
</evidence>
<feature type="transmembrane region" description="Helical" evidence="7">
    <location>
        <begin position="20"/>
        <end position="43"/>
    </location>
</feature>
<organism evidence="8 9">
    <name type="scientific">Desulfosarcina widdelii</name>
    <dbReference type="NCBI Taxonomy" id="947919"/>
    <lineage>
        <taxon>Bacteria</taxon>
        <taxon>Pseudomonadati</taxon>
        <taxon>Thermodesulfobacteriota</taxon>
        <taxon>Desulfobacteria</taxon>
        <taxon>Desulfobacterales</taxon>
        <taxon>Desulfosarcinaceae</taxon>
        <taxon>Desulfosarcina</taxon>
    </lineage>
</organism>
<keyword evidence="6 7" id="KW-0472">Membrane</keyword>
<gene>
    <name evidence="8" type="ORF">DSCW_56260</name>
</gene>
<proteinExistence type="predicted"/>
<keyword evidence="2" id="KW-0813">Transport</keyword>
<accession>A0A5K7ZDE0</accession>
<dbReference type="PANTHER" id="PTHR30509">
    <property type="entry name" value="P-HYDROXYBENZOIC ACID EFFLUX PUMP SUBUNIT-RELATED"/>
    <property type="match status" value="1"/>
</dbReference>
<dbReference type="InterPro" id="IPR006726">
    <property type="entry name" value="PHBA_efflux_AaeB/fusaric-R"/>
</dbReference>
<evidence type="ECO:0000313" key="8">
    <source>
        <dbReference type="EMBL" id="BBO78209.1"/>
    </source>
</evidence>
<dbReference type="AlphaFoldDB" id="A0A5K7ZDE0"/>
<keyword evidence="5 7" id="KW-1133">Transmembrane helix</keyword>
<keyword evidence="3" id="KW-1003">Cell membrane</keyword>
<keyword evidence="4 7" id="KW-0812">Transmembrane</keyword>
<evidence type="ECO:0000256" key="3">
    <source>
        <dbReference type="ARBA" id="ARBA00022475"/>
    </source>
</evidence>
<dbReference type="Proteomes" id="UP000427769">
    <property type="component" value="Chromosome"/>
</dbReference>
<evidence type="ECO:0000256" key="2">
    <source>
        <dbReference type="ARBA" id="ARBA00022448"/>
    </source>
</evidence>
<feature type="transmembrane region" description="Helical" evidence="7">
    <location>
        <begin position="107"/>
        <end position="126"/>
    </location>
</feature>
<dbReference type="EMBL" id="AP021875">
    <property type="protein sequence ID" value="BBO78209.1"/>
    <property type="molecule type" value="Genomic_DNA"/>
</dbReference>
<name>A0A5K7ZDE0_9BACT</name>
<evidence type="ECO:0000256" key="5">
    <source>
        <dbReference type="ARBA" id="ARBA00022989"/>
    </source>
</evidence>
<dbReference type="OrthoDB" id="5447986at2"/>
<dbReference type="RefSeq" id="WP_155306869.1">
    <property type="nucleotide sequence ID" value="NZ_AP021875.1"/>
</dbReference>
<dbReference type="PANTHER" id="PTHR30509:SF9">
    <property type="entry name" value="MULTIDRUG RESISTANCE PROTEIN MDTO"/>
    <property type="match status" value="1"/>
</dbReference>
<sequence>MSSVSTNLIHGFKTALAAVLAYYLTTILSLDFGYWAVISAVIVMQVYVADSVEMCFYRLSGTIVGAVLGVVVLLAIPKTAFFTGVALFVTVGICSFLTRFNTRYRMAGITVVIVVMTGLSVQDVYIFGLYRVLEICIGILCAFLVSVLVLPKRKVDMLRAALERQAKVCAERCLILVDAFVSRQQNVEELPVAELVKDIWKNHELLQKASRNESLIYSKKFNEKFPLKVSVINRSVEHLRNMVRALNALDDHGYDIIMSGELKKLAETSGSTLVLFIKNEYSTIGEDLEKTISELDDRLASIRKEGLVRRFDSRKLVQVFSFYSSLLYFADDILSAIKEAS</sequence>